<keyword evidence="1" id="KW-0812">Transmembrane</keyword>
<organism evidence="2 3">
    <name type="scientific">Prosthecobacter debontii</name>
    <dbReference type="NCBI Taxonomy" id="48467"/>
    <lineage>
        <taxon>Bacteria</taxon>
        <taxon>Pseudomonadati</taxon>
        <taxon>Verrucomicrobiota</taxon>
        <taxon>Verrucomicrobiia</taxon>
        <taxon>Verrucomicrobiales</taxon>
        <taxon>Verrucomicrobiaceae</taxon>
        <taxon>Prosthecobacter</taxon>
    </lineage>
</organism>
<dbReference type="AlphaFoldDB" id="A0A1T4WF67"/>
<dbReference type="STRING" id="48467.SAMN02745166_00044"/>
<accession>A0A1T4WF67</accession>
<evidence type="ECO:0000313" key="2">
    <source>
        <dbReference type="EMBL" id="SKA75555.1"/>
    </source>
</evidence>
<evidence type="ECO:0000256" key="1">
    <source>
        <dbReference type="SAM" id="Phobius"/>
    </source>
</evidence>
<keyword evidence="1" id="KW-0472">Membrane</keyword>
<sequence>MELQQILYLAATVVFSVACRTFDNRFLQKLGWLGYLGASYLGGYFLTGSHAAGAFGIALWFMLPWLEIVGRVRQLRFPLKSEVKHRFPPSREIFPDLDALTKETEATGFVEVGDTGWKWSETDHFMRLFYHKEMRTQASIALAQQGEFSFSYVTLTSRTQEGITLTTTNYPFAPTMQFSPQQRVNRFVYAQSMEELVASHQAFLTKRQAVGHLVDLDTEELPAYIEKDMSAQIDHNIHIGVIEPAGEGVFRYSWRGCFYLWFQVVKDMIRV</sequence>
<proteinExistence type="predicted"/>
<keyword evidence="1" id="KW-1133">Transmembrane helix</keyword>
<dbReference type="OrthoDB" id="185306at2"/>
<reference evidence="3" key="1">
    <citation type="submission" date="2017-02" db="EMBL/GenBank/DDBJ databases">
        <authorList>
            <person name="Varghese N."/>
            <person name="Submissions S."/>
        </authorList>
    </citation>
    <scope>NUCLEOTIDE SEQUENCE [LARGE SCALE GENOMIC DNA]</scope>
    <source>
        <strain evidence="3">ATCC 700200</strain>
    </source>
</reference>
<evidence type="ECO:0000313" key="3">
    <source>
        <dbReference type="Proteomes" id="UP000190774"/>
    </source>
</evidence>
<dbReference type="RefSeq" id="WP_078811289.1">
    <property type="nucleotide sequence ID" value="NZ_FUYE01000001.1"/>
</dbReference>
<dbReference type="Proteomes" id="UP000190774">
    <property type="component" value="Unassembled WGS sequence"/>
</dbReference>
<gene>
    <name evidence="2" type="ORF">SAMN02745166_00044</name>
</gene>
<name>A0A1T4WF67_9BACT</name>
<keyword evidence="3" id="KW-1185">Reference proteome</keyword>
<protein>
    <submittedName>
        <fullName evidence="2">Uncharacterized protein</fullName>
    </submittedName>
</protein>
<dbReference type="EMBL" id="FUYE01000001">
    <property type="protein sequence ID" value="SKA75555.1"/>
    <property type="molecule type" value="Genomic_DNA"/>
</dbReference>
<feature type="transmembrane region" description="Helical" evidence="1">
    <location>
        <begin position="30"/>
        <end position="46"/>
    </location>
</feature>